<reference evidence="2" key="1">
    <citation type="submission" date="2015-07" db="EMBL/GenBank/DDBJ databases">
        <title>Transcriptome Assembly of Anthurium amnicola.</title>
        <authorList>
            <person name="Suzuki J."/>
        </authorList>
    </citation>
    <scope>NUCLEOTIDE SEQUENCE</scope>
</reference>
<proteinExistence type="predicted"/>
<evidence type="ECO:0000313" key="2">
    <source>
        <dbReference type="EMBL" id="JAT44966.1"/>
    </source>
</evidence>
<name>A0A1D1XRG4_9ARAE</name>
<accession>A0A1D1XRG4</accession>
<gene>
    <name evidence="2" type="primary">CF136_4</name>
    <name evidence="2" type="ORF">g.48809</name>
</gene>
<dbReference type="InterPro" id="IPR018790">
    <property type="entry name" value="DUF2358"/>
</dbReference>
<sequence>MALLFSHTEAGSISPGAAGAKACAPPRDPRVCRRAKDREEARVIRVSDPVREGRLISPLLAGPLLRLSPSSPPSPSPSLKEQQRGEGDDRQRYYVNMGYAIRTLREEFPVIFYREPSFDIYREDIVFKDPLNTFVGINNYKRIFWALRMSGRMFFKALWVDIVSVWQPVENSIMIRWIVHGIPRVPWESHGRFDGTSEYKLDSNGKIFEHRVDNVAINSAPKFRVLAVEELIQSLGCPSTPGPTYFEIISAHVASCLSFMVRFTWVRCYLAFQLLLAWRCAADS</sequence>
<feature type="region of interest" description="Disordered" evidence="1">
    <location>
        <begin position="64"/>
        <end position="87"/>
    </location>
</feature>
<feature type="region of interest" description="Disordered" evidence="1">
    <location>
        <begin position="15"/>
        <end position="40"/>
    </location>
</feature>
<feature type="compositionally biased region" description="Low complexity" evidence="1">
    <location>
        <begin position="15"/>
        <end position="25"/>
    </location>
</feature>
<dbReference type="InterPro" id="IPR032710">
    <property type="entry name" value="NTF2-like_dom_sf"/>
</dbReference>
<protein>
    <submittedName>
        <fullName evidence="2">Uncharacterized protein C6orf136</fullName>
    </submittedName>
</protein>
<evidence type="ECO:0000256" key="1">
    <source>
        <dbReference type="SAM" id="MobiDB-lite"/>
    </source>
</evidence>
<dbReference type="PANTHER" id="PTHR31094">
    <property type="entry name" value="RIKEN CDNA 2310061I04 GENE"/>
    <property type="match status" value="1"/>
</dbReference>
<dbReference type="PANTHER" id="PTHR31094:SF2">
    <property type="entry name" value="RIKEN CDNA 2310061I04 GENE"/>
    <property type="match status" value="1"/>
</dbReference>
<organism evidence="2">
    <name type="scientific">Anthurium amnicola</name>
    <dbReference type="NCBI Taxonomy" id="1678845"/>
    <lineage>
        <taxon>Eukaryota</taxon>
        <taxon>Viridiplantae</taxon>
        <taxon>Streptophyta</taxon>
        <taxon>Embryophyta</taxon>
        <taxon>Tracheophyta</taxon>
        <taxon>Spermatophyta</taxon>
        <taxon>Magnoliopsida</taxon>
        <taxon>Liliopsida</taxon>
        <taxon>Araceae</taxon>
        <taxon>Pothoideae</taxon>
        <taxon>Potheae</taxon>
        <taxon>Anthurium</taxon>
    </lineage>
</organism>
<feature type="compositionally biased region" description="Basic and acidic residues" evidence="1">
    <location>
        <begin position="27"/>
        <end position="40"/>
    </location>
</feature>
<dbReference type="SUPFAM" id="SSF54427">
    <property type="entry name" value="NTF2-like"/>
    <property type="match status" value="1"/>
</dbReference>
<dbReference type="EMBL" id="GDJX01022970">
    <property type="protein sequence ID" value="JAT44966.1"/>
    <property type="molecule type" value="Transcribed_RNA"/>
</dbReference>
<dbReference type="AlphaFoldDB" id="A0A1D1XRG4"/>
<dbReference type="Pfam" id="PF10184">
    <property type="entry name" value="DUF2358"/>
    <property type="match status" value="1"/>
</dbReference>